<evidence type="ECO:0000313" key="1">
    <source>
        <dbReference type="EMBL" id="ARM67663.1"/>
    </source>
</evidence>
<proteinExistence type="predicted"/>
<dbReference type="Proteomes" id="UP000224987">
    <property type="component" value="Segment"/>
</dbReference>
<organism evidence="1 2">
    <name type="scientific">Lactococcus phage LW81</name>
    <dbReference type="NCBI Taxonomy" id="1965482"/>
    <lineage>
        <taxon>Viruses</taxon>
        <taxon>Duplodnaviria</taxon>
        <taxon>Heunggongvirae</taxon>
        <taxon>Uroviricota</taxon>
        <taxon>Caudoviricetes</taxon>
        <taxon>Audreyjarvisvirus</taxon>
        <taxon>Audreyjarvisvirus LW81</taxon>
    </lineage>
</organism>
<dbReference type="EMBL" id="KY554777">
    <property type="protein sequence ID" value="ARM67663.1"/>
    <property type="molecule type" value="Genomic_DNA"/>
</dbReference>
<keyword evidence="2" id="KW-1185">Reference proteome</keyword>
<sequence length="82" mass="9594">MILKYGVHNGKGETVVNIIDNITSVEEIEGSNAPIFHHERGEKPRTYFGNLKENEYIIFMYLMNDDFKTIKIYKRAPKNLVF</sequence>
<evidence type="ECO:0000313" key="2">
    <source>
        <dbReference type="Proteomes" id="UP000224987"/>
    </source>
</evidence>
<reference evidence="1 2" key="1">
    <citation type="journal article" date="2017" name="Viruses">
        <title>Phage Biodiversity in Artisanal Cheese Wheys Reflects the Complexity of the Fermentation Process.</title>
        <authorList>
            <person name="Mahony J."/>
            <person name="Moscarelli A."/>
            <person name="Kelleher P."/>
            <person name="Lugli G.A."/>
            <person name="Ventura M."/>
            <person name="Settanni L."/>
            <person name="van Sinderen D."/>
        </authorList>
    </citation>
    <scope>NUCLEOTIDE SEQUENCE [LARGE SCALE GENOMIC DNA]</scope>
</reference>
<protein>
    <submittedName>
        <fullName evidence="1">Uncharacterized protein</fullName>
    </submittedName>
</protein>
<name>A0A1W6JN49_9CAUD</name>
<accession>A0A1W6JN49</accession>
<gene>
    <name evidence="1" type="ORF">LW81_093</name>
</gene>